<comment type="caution">
    <text evidence="2">The sequence shown here is derived from an EMBL/GenBank/DDBJ whole genome shotgun (WGS) entry which is preliminary data.</text>
</comment>
<keyword evidence="1" id="KW-0472">Membrane</keyword>
<keyword evidence="1" id="KW-1133">Transmembrane helix</keyword>
<protein>
    <submittedName>
        <fullName evidence="2">Uncharacterized protein</fullName>
    </submittedName>
</protein>
<gene>
    <name evidence="2" type="ORF">Aau02nite_26230</name>
</gene>
<keyword evidence="3" id="KW-1185">Reference proteome</keyword>
<evidence type="ECO:0000313" key="2">
    <source>
        <dbReference type="EMBL" id="GIM67172.1"/>
    </source>
</evidence>
<accession>A0A919S8P8</accession>
<name>A0A919S8P8_9ACTN</name>
<feature type="transmembrane region" description="Helical" evidence="1">
    <location>
        <begin position="103"/>
        <end position="127"/>
    </location>
</feature>
<feature type="transmembrane region" description="Helical" evidence="1">
    <location>
        <begin position="29"/>
        <end position="49"/>
    </location>
</feature>
<evidence type="ECO:0000256" key="1">
    <source>
        <dbReference type="SAM" id="Phobius"/>
    </source>
</evidence>
<keyword evidence="1" id="KW-0812">Transmembrane</keyword>
<proteinExistence type="predicted"/>
<dbReference type="RefSeq" id="WP_246595096.1">
    <property type="nucleotide sequence ID" value="NZ_BAABEA010000019.1"/>
</dbReference>
<evidence type="ECO:0000313" key="3">
    <source>
        <dbReference type="Proteomes" id="UP000681340"/>
    </source>
</evidence>
<sequence>MTSTYGTAQDFAVGPAESRRYKRLDVLRVYGFNLILLPVNLSGSFASILQLLTGEKSAFKRTPKVRNRTIAATTYLLAPIALIALCAYTVVRDVQLRQWDDLVFAGLNLVLATYAMVAFVGVGNTVVDLVTQPRSSSFEEFTFFTVFQPTSTRR</sequence>
<organism evidence="2 3">
    <name type="scientific">Actinoplanes auranticolor</name>
    <dbReference type="NCBI Taxonomy" id="47988"/>
    <lineage>
        <taxon>Bacteria</taxon>
        <taxon>Bacillati</taxon>
        <taxon>Actinomycetota</taxon>
        <taxon>Actinomycetes</taxon>
        <taxon>Micromonosporales</taxon>
        <taxon>Micromonosporaceae</taxon>
        <taxon>Actinoplanes</taxon>
    </lineage>
</organism>
<reference evidence="2" key="1">
    <citation type="submission" date="2021-03" db="EMBL/GenBank/DDBJ databases">
        <title>Whole genome shotgun sequence of Actinoplanes auranticolor NBRC 12245.</title>
        <authorList>
            <person name="Komaki H."/>
            <person name="Tamura T."/>
        </authorList>
    </citation>
    <scope>NUCLEOTIDE SEQUENCE</scope>
    <source>
        <strain evidence="2">NBRC 12245</strain>
    </source>
</reference>
<feature type="transmembrane region" description="Helical" evidence="1">
    <location>
        <begin position="70"/>
        <end position="91"/>
    </location>
</feature>
<dbReference type="EMBL" id="BOQL01000021">
    <property type="protein sequence ID" value="GIM67172.1"/>
    <property type="molecule type" value="Genomic_DNA"/>
</dbReference>
<dbReference type="Proteomes" id="UP000681340">
    <property type="component" value="Unassembled WGS sequence"/>
</dbReference>
<dbReference type="AlphaFoldDB" id="A0A919S8P8"/>